<feature type="domain" description="Four-carbon acid sugar kinase N-terminal" evidence="7">
    <location>
        <begin position="8"/>
        <end position="226"/>
    </location>
</feature>
<dbReference type="InterPro" id="IPR031475">
    <property type="entry name" value="NBD_C"/>
</dbReference>
<dbReference type="EC" id="2.7.1.219" evidence="9"/>
<comment type="similarity">
    <text evidence="1">Belongs to the four-carbon acid sugar kinase family.</text>
</comment>
<evidence type="ECO:0000256" key="6">
    <source>
        <dbReference type="ARBA" id="ARBA00023277"/>
    </source>
</evidence>
<evidence type="ECO:0000256" key="2">
    <source>
        <dbReference type="ARBA" id="ARBA00022679"/>
    </source>
</evidence>
<gene>
    <name evidence="9" type="ORF">ABH903_002649</name>
</gene>
<keyword evidence="4" id="KW-0418">Kinase</keyword>
<dbReference type="EC" id="2.7.1.220" evidence="9"/>
<evidence type="ECO:0000313" key="10">
    <source>
        <dbReference type="Proteomes" id="UP001565435"/>
    </source>
</evidence>
<dbReference type="Gene3D" id="3.40.50.10840">
    <property type="entry name" value="Putative sugar-binding, N-terminal domain"/>
    <property type="match status" value="1"/>
</dbReference>
<keyword evidence="2 9" id="KW-0808">Transferase</keyword>
<evidence type="ECO:0000256" key="5">
    <source>
        <dbReference type="ARBA" id="ARBA00022840"/>
    </source>
</evidence>
<dbReference type="GO" id="GO:0016740">
    <property type="term" value="F:transferase activity"/>
    <property type="evidence" value="ECO:0007669"/>
    <property type="project" value="UniProtKB-KW"/>
</dbReference>
<organism evidence="9 10">
    <name type="scientific">Brevibacterium epidermidis</name>
    <dbReference type="NCBI Taxonomy" id="1698"/>
    <lineage>
        <taxon>Bacteria</taxon>
        <taxon>Bacillati</taxon>
        <taxon>Actinomycetota</taxon>
        <taxon>Actinomycetes</taxon>
        <taxon>Micrococcales</taxon>
        <taxon>Brevibacteriaceae</taxon>
        <taxon>Brevibacterium</taxon>
    </lineage>
</organism>
<evidence type="ECO:0000256" key="3">
    <source>
        <dbReference type="ARBA" id="ARBA00022741"/>
    </source>
</evidence>
<comment type="caution">
    <text evidence="9">The sequence shown here is derived from an EMBL/GenBank/DDBJ whole genome shotgun (WGS) entry which is preliminary data.</text>
</comment>
<keyword evidence="10" id="KW-1185">Reference proteome</keyword>
<keyword evidence="3" id="KW-0547">Nucleotide-binding</keyword>
<dbReference type="RefSeq" id="WP_370036771.1">
    <property type="nucleotide sequence ID" value="NZ_JBGBYS010000016.1"/>
</dbReference>
<dbReference type="Pfam" id="PF17042">
    <property type="entry name" value="NBD_C"/>
    <property type="match status" value="1"/>
</dbReference>
<proteinExistence type="inferred from homology"/>
<evidence type="ECO:0000256" key="4">
    <source>
        <dbReference type="ARBA" id="ARBA00022777"/>
    </source>
</evidence>
<evidence type="ECO:0000313" key="9">
    <source>
        <dbReference type="EMBL" id="MEY9259615.1"/>
    </source>
</evidence>
<dbReference type="InterPro" id="IPR010737">
    <property type="entry name" value="4-carb_acid_sugar_kinase_N"/>
</dbReference>
<evidence type="ECO:0000256" key="1">
    <source>
        <dbReference type="ARBA" id="ARBA00005715"/>
    </source>
</evidence>
<evidence type="ECO:0000259" key="7">
    <source>
        <dbReference type="Pfam" id="PF07005"/>
    </source>
</evidence>
<keyword evidence="5" id="KW-0067">ATP-binding</keyword>
<dbReference type="Proteomes" id="UP001565435">
    <property type="component" value="Unassembled WGS sequence"/>
</dbReference>
<dbReference type="InterPro" id="IPR037051">
    <property type="entry name" value="4-carb_acid_sugar_kinase_N_sf"/>
</dbReference>
<feature type="domain" description="Four-carbon acid sugar kinase nucleotide binding" evidence="8">
    <location>
        <begin position="248"/>
        <end position="395"/>
    </location>
</feature>
<reference evidence="9 10" key="1">
    <citation type="submission" date="2024-07" db="EMBL/GenBank/DDBJ databases">
        <title>Mealworm larvae gut microbial communities from Newark, Delaware, USA.</title>
        <authorList>
            <person name="Blenner M."/>
        </authorList>
    </citation>
    <scope>NUCLEOTIDE SEQUENCE [LARGE SCALE GENOMIC DNA]</scope>
    <source>
        <strain evidence="9 10">UD i117</strain>
    </source>
</reference>
<protein>
    <submittedName>
        <fullName evidence="9">Uncharacterized protein YgbK (DUF1537 family)</fullName>
        <ecNumber evidence="9">2.7.1.219</ecNumber>
        <ecNumber evidence="9">2.7.1.220</ecNumber>
    </submittedName>
</protein>
<sequence>MTTPAVQIVADDLTGATDSSVQFARAGWQTRLRLDESARDGQSNGTVSARVTDARAMEDDEARQLTKEAVLAGMAGQDQRLFLKIDSTLRGSVTAQIDGALTAWKTVRSEAIALVCPAYPAMGRTVIDGSLFVDGVPVDETSIGTDPVTPVTTSSVAAILPDSETLTGPIDHEGLRNAIEGARGSDTVTLIVDAGTDTDLSTIAEVVAEFGSSVVPVGSAGLASALSTVWGSELESREWVAPNCRRLAIVASSLHTVTREQIVALTEAMAGAVDVWGPSLTQILDEESRRAWLEGVRADDSSAPAVVIDAPAERTVQTDLVAQVIAETTAELIGSDPSTGLMLLGGEGARAVLKRLGANGLHIHATVREGIPIGTIDGGIRHGTTVVTKAGGFGRLSDVAHIAADLLGFELEGKES</sequence>
<dbReference type="Pfam" id="PF07005">
    <property type="entry name" value="SBD_N"/>
    <property type="match status" value="1"/>
</dbReference>
<keyword evidence="6" id="KW-0119">Carbohydrate metabolism</keyword>
<dbReference type="EMBL" id="JBGBYS010000016">
    <property type="protein sequence ID" value="MEY9259615.1"/>
    <property type="molecule type" value="Genomic_DNA"/>
</dbReference>
<dbReference type="Gene3D" id="3.40.980.20">
    <property type="entry name" value="Four-carbon acid sugar kinase, nucleotide binding domain"/>
    <property type="match status" value="1"/>
</dbReference>
<dbReference type="InterPro" id="IPR042213">
    <property type="entry name" value="NBD_C_sf"/>
</dbReference>
<accession>A0ABV4EM69</accession>
<name>A0ABV4EM69_BREEP</name>
<dbReference type="SUPFAM" id="SSF142764">
    <property type="entry name" value="YgbK-like"/>
    <property type="match status" value="1"/>
</dbReference>
<evidence type="ECO:0000259" key="8">
    <source>
        <dbReference type="Pfam" id="PF17042"/>
    </source>
</evidence>